<feature type="region of interest" description="Disordered" evidence="1">
    <location>
        <begin position="1"/>
        <end position="39"/>
    </location>
</feature>
<gene>
    <name evidence="2" type="ORF">SAMN05192564_107223</name>
</gene>
<dbReference type="Proteomes" id="UP000198638">
    <property type="component" value="Unassembled WGS sequence"/>
</dbReference>
<sequence length="39" mass="4262">MQTSLANVDNVMIAGEGRKRHSRLPVTDLPAQADELNGR</sequence>
<evidence type="ECO:0000313" key="3">
    <source>
        <dbReference type="Proteomes" id="UP000198638"/>
    </source>
</evidence>
<organism evidence="2 3">
    <name type="scientific">Paraburkholderia sartisoli</name>
    <dbReference type="NCBI Taxonomy" id="83784"/>
    <lineage>
        <taxon>Bacteria</taxon>
        <taxon>Pseudomonadati</taxon>
        <taxon>Pseudomonadota</taxon>
        <taxon>Betaproteobacteria</taxon>
        <taxon>Burkholderiales</taxon>
        <taxon>Burkholderiaceae</taxon>
        <taxon>Paraburkholderia</taxon>
    </lineage>
</organism>
<dbReference type="EMBL" id="FNRQ01000007">
    <property type="protein sequence ID" value="SEB16801.1"/>
    <property type="molecule type" value="Genomic_DNA"/>
</dbReference>
<evidence type="ECO:0000256" key="1">
    <source>
        <dbReference type="SAM" id="MobiDB-lite"/>
    </source>
</evidence>
<keyword evidence="3" id="KW-1185">Reference proteome</keyword>
<accession>A0A1H4H592</accession>
<dbReference type="AlphaFoldDB" id="A0A1H4H592"/>
<name>A0A1H4H592_9BURK</name>
<proteinExistence type="predicted"/>
<evidence type="ECO:0000313" key="2">
    <source>
        <dbReference type="EMBL" id="SEB16801.1"/>
    </source>
</evidence>
<dbReference type="STRING" id="83784.SAMN05192564_107223"/>
<reference evidence="3" key="1">
    <citation type="submission" date="2016-10" db="EMBL/GenBank/DDBJ databases">
        <authorList>
            <person name="Varghese N."/>
            <person name="Submissions S."/>
        </authorList>
    </citation>
    <scope>NUCLEOTIDE SEQUENCE [LARGE SCALE GENOMIC DNA]</scope>
    <source>
        <strain evidence="3">LMG 24000</strain>
    </source>
</reference>
<protein>
    <submittedName>
        <fullName evidence="2">Uncharacterized protein</fullName>
    </submittedName>
</protein>